<dbReference type="RefSeq" id="WP_201103983.1">
    <property type="nucleotide sequence ID" value="NZ_CP067977.1"/>
</dbReference>
<name>A0ABX7BPW8_9CAUL</name>
<dbReference type="InterPro" id="IPR021330">
    <property type="entry name" value="DUF2939"/>
</dbReference>
<proteinExistence type="predicted"/>
<evidence type="ECO:0000313" key="3">
    <source>
        <dbReference type="Proteomes" id="UP000595448"/>
    </source>
</evidence>
<evidence type="ECO:0000256" key="1">
    <source>
        <dbReference type="SAM" id="MobiDB-lite"/>
    </source>
</evidence>
<dbReference type="EMBL" id="CP067977">
    <property type="protein sequence ID" value="QQQ19632.1"/>
    <property type="molecule type" value="Genomic_DNA"/>
</dbReference>
<keyword evidence="3" id="KW-1185">Reference proteome</keyword>
<protein>
    <submittedName>
        <fullName evidence="2">DUF2939 domain-containing protein</fullName>
    </submittedName>
</protein>
<gene>
    <name evidence="2" type="ORF">JIP62_05970</name>
</gene>
<accession>A0ABX7BPW8</accession>
<dbReference type="Proteomes" id="UP000595448">
    <property type="component" value="Chromosome"/>
</dbReference>
<evidence type="ECO:0000313" key="2">
    <source>
        <dbReference type="EMBL" id="QQQ19632.1"/>
    </source>
</evidence>
<dbReference type="Pfam" id="PF11159">
    <property type="entry name" value="DUF2939"/>
    <property type="match status" value="1"/>
</dbReference>
<organism evidence="2 3">
    <name type="scientific">Brevundimonas vitisensis</name>
    <dbReference type="NCBI Taxonomy" id="2800818"/>
    <lineage>
        <taxon>Bacteria</taxon>
        <taxon>Pseudomonadati</taxon>
        <taxon>Pseudomonadota</taxon>
        <taxon>Alphaproteobacteria</taxon>
        <taxon>Caulobacterales</taxon>
        <taxon>Caulobacteraceae</taxon>
        <taxon>Brevundimonas</taxon>
    </lineage>
</organism>
<feature type="region of interest" description="Disordered" evidence="1">
    <location>
        <begin position="110"/>
        <end position="138"/>
    </location>
</feature>
<reference evidence="2 3" key="1">
    <citation type="submission" date="2021-01" db="EMBL/GenBank/DDBJ databases">
        <title>Brevundimonas vitis sp. nov., an bacterium isolated from grape (Vitis vinifera).</title>
        <authorList>
            <person name="Jiang L."/>
            <person name="Lee J."/>
        </authorList>
    </citation>
    <scope>NUCLEOTIDE SEQUENCE [LARGE SCALE GENOMIC DNA]</scope>
    <source>
        <strain evidence="2 3">GRTSA-9</strain>
    </source>
</reference>
<sequence length="188" mass="20091">MNRKILTGIVIAAVAAFVIAYFASPLLAVKALTKAAKTGDEAELTRLVDFPALRASAKDELRARMIAEMRVDGAMADAALSGLGMVLAPAIASGLIDVLVTPEAVGSMVRSARTPNPADRVRETEPTAPTAESDGEGDIRQSFAYRDLNTFALTLTDPERPDQPLVLILDRRGLFDWKLSGIDLTPDN</sequence>